<evidence type="ECO:0000256" key="1">
    <source>
        <dbReference type="SAM" id="MobiDB-lite"/>
    </source>
</evidence>
<feature type="region of interest" description="Disordered" evidence="1">
    <location>
        <begin position="65"/>
        <end position="92"/>
    </location>
</feature>
<accession>A0A2I0VSN1</accession>
<sequence length="92" mass="10387">MRPTVEVYRRMVEGGVAGGKEGPRAGGWDKERDRMMGIDHESQTLPMTGGYFFSPSPWALILLSSSPQEEEEKDNQNKFHSKYSSLVPIQLE</sequence>
<name>A0A2I0VSN1_9ASPA</name>
<keyword evidence="3" id="KW-1185">Reference proteome</keyword>
<dbReference type="EMBL" id="KZ503270">
    <property type="protein sequence ID" value="PKU66416.1"/>
    <property type="molecule type" value="Genomic_DNA"/>
</dbReference>
<evidence type="ECO:0000313" key="2">
    <source>
        <dbReference type="EMBL" id="PKU66416.1"/>
    </source>
</evidence>
<dbReference type="AlphaFoldDB" id="A0A2I0VSN1"/>
<reference evidence="2 3" key="2">
    <citation type="journal article" date="2017" name="Nature">
        <title>The Apostasia genome and the evolution of orchids.</title>
        <authorList>
            <person name="Zhang G.Q."/>
            <person name="Liu K.W."/>
            <person name="Li Z."/>
            <person name="Lohaus R."/>
            <person name="Hsiao Y.Y."/>
            <person name="Niu S.C."/>
            <person name="Wang J.Y."/>
            <person name="Lin Y.C."/>
            <person name="Xu Q."/>
            <person name="Chen L.J."/>
            <person name="Yoshida K."/>
            <person name="Fujiwara S."/>
            <person name="Wang Z.W."/>
            <person name="Zhang Y.Q."/>
            <person name="Mitsuda N."/>
            <person name="Wang M."/>
            <person name="Liu G.H."/>
            <person name="Pecoraro L."/>
            <person name="Huang H.X."/>
            <person name="Xiao X.J."/>
            <person name="Lin M."/>
            <person name="Wu X.Y."/>
            <person name="Wu W.L."/>
            <person name="Chen Y.Y."/>
            <person name="Chang S.B."/>
            <person name="Sakamoto S."/>
            <person name="Ohme-Takagi M."/>
            <person name="Yagi M."/>
            <person name="Zeng S.J."/>
            <person name="Shen C.Y."/>
            <person name="Yeh C.M."/>
            <person name="Luo Y.B."/>
            <person name="Tsai W.C."/>
            <person name="Van de Peer Y."/>
            <person name="Liu Z.J."/>
        </authorList>
    </citation>
    <scope>NUCLEOTIDE SEQUENCE [LARGE SCALE GENOMIC DNA]</scope>
    <source>
        <tissue evidence="2">The whole plant</tissue>
    </source>
</reference>
<reference evidence="2 3" key="1">
    <citation type="journal article" date="2016" name="Sci. Rep.">
        <title>The Dendrobium catenatum Lindl. genome sequence provides insights into polysaccharide synthase, floral development and adaptive evolution.</title>
        <authorList>
            <person name="Zhang G.Q."/>
            <person name="Xu Q."/>
            <person name="Bian C."/>
            <person name="Tsai W.C."/>
            <person name="Yeh C.M."/>
            <person name="Liu K.W."/>
            <person name="Yoshida K."/>
            <person name="Zhang L.S."/>
            <person name="Chang S.B."/>
            <person name="Chen F."/>
            <person name="Shi Y."/>
            <person name="Su Y.Y."/>
            <person name="Zhang Y.Q."/>
            <person name="Chen L.J."/>
            <person name="Yin Y."/>
            <person name="Lin M."/>
            <person name="Huang H."/>
            <person name="Deng H."/>
            <person name="Wang Z.W."/>
            <person name="Zhu S.L."/>
            <person name="Zhao X."/>
            <person name="Deng C."/>
            <person name="Niu S.C."/>
            <person name="Huang J."/>
            <person name="Wang M."/>
            <person name="Liu G.H."/>
            <person name="Yang H.J."/>
            <person name="Xiao X.J."/>
            <person name="Hsiao Y.Y."/>
            <person name="Wu W.L."/>
            <person name="Chen Y.Y."/>
            <person name="Mitsuda N."/>
            <person name="Ohme-Takagi M."/>
            <person name="Luo Y.B."/>
            <person name="Van de Peer Y."/>
            <person name="Liu Z.J."/>
        </authorList>
    </citation>
    <scope>NUCLEOTIDE SEQUENCE [LARGE SCALE GENOMIC DNA]</scope>
    <source>
        <tissue evidence="2">The whole plant</tissue>
    </source>
</reference>
<organism evidence="2 3">
    <name type="scientific">Dendrobium catenatum</name>
    <dbReference type="NCBI Taxonomy" id="906689"/>
    <lineage>
        <taxon>Eukaryota</taxon>
        <taxon>Viridiplantae</taxon>
        <taxon>Streptophyta</taxon>
        <taxon>Embryophyta</taxon>
        <taxon>Tracheophyta</taxon>
        <taxon>Spermatophyta</taxon>
        <taxon>Magnoliopsida</taxon>
        <taxon>Liliopsida</taxon>
        <taxon>Asparagales</taxon>
        <taxon>Orchidaceae</taxon>
        <taxon>Epidendroideae</taxon>
        <taxon>Malaxideae</taxon>
        <taxon>Dendrobiinae</taxon>
        <taxon>Dendrobium</taxon>
    </lineage>
</organism>
<evidence type="ECO:0000313" key="3">
    <source>
        <dbReference type="Proteomes" id="UP000233837"/>
    </source>
</evidence>
<gene>
    <name evidence="2" type="ORF">MA16_Dca009659</name>
</gene>
<protein>
    <submittedName>
        <fullName evidence="2">Uncharacterized protein</fullName>
    </submittedName>
</protein>
<proteinExistence type="predicted"/>
<dbReference type="Proteomes" id="UP000233837">
    <property type="component" value="Unassembled WGS sequence"/>
</dbReference>